<protein>
    <submittedName>
        <fullName evidence="4">Glycosyltransferase family 2 protein</fullName>
    </submittedName>
</protein>
<evidence type="ECO:0000256" key="1">
    <source>
        <dbReference type="ARBA" id="ARBA00038494"/>
    </source>
</evidence>
<dbReference type="RefSeq" id="WP_126686499.1">
    <property type="nucleotide sequence ID" value="NZ_RYYV01000020.1"/>
</dbReference>
<keyword evidence="2" id="KW-0812">Transmembrane</keyword>
<evidence type="ECO:0000313" key="5">
    <source>
        <dbReference type="Proteomes" id="UP000274358"/>
    </source>
</evidence>
<dbReference type="PANTHER" id="PTHR43630">
    <property type="entry name" value="POLY-BETA-1,6-N-ACETYL-D-GLUCOSAMINE SYNTHASE"/>
    <property type="match status" value="1"/>
</dbReference>
<dbReference type="Gene3D" id="3.90.550.10">
    <property type="entry name" value="Spore Coat Polysaccharide Biosynthesis Protein SpsA, Chain A"/>
    <property type="match status" value="1"/>
</dbReference>
<feature type="domain" description="Glycosyltransferase 2-like" evidence="3">
    <location>
        <begin position="7"/>
        <end position="140"/>
    </location>
</feature>
<dbReference type="OrthoDB" id="9815923at2"/>
<dbReference type="InterPro" id="IPR001173">
    <property type="entry name" value="Glyco_trans_2-like"/>
</dbReference>
<proteinExistence type="inferred from homology"/>
<keyword evidence="2" id="KW-0472">Membrane</keyword>
<dbReference type="Pfam" id="PF00535">
    <property type="entry name" value="Glycos_transf_2"/>
    <property type="match status" value="1"/>
</dbReference>
<dbReference type="Proteomes" id="UP000274358">
    <property type="component" value="Unassembled WGS sequence"/>
</dbReference>
<organism evidence="4 5">
    <name type="scientific">Dyella choica</name>
    <dbReference type="NCBI Taxonomy" id="1927959"/>
    <lineage>
        <taxon>Bacteria</taxon>
        <taxon>Pseudomonadati</taxon>
        <taxon>Pseudomonadota</taxon>
        <taxon>Gammaproteobacteria</taxon>
        <taxon>Lysobacterales</taxon>
        <taxon>Rhodanobacteraceae</taxon>
        <taxon>Dyella</taxon>
    </lineage>
</organism>
<dbReference type="InterPro" id="IPR029044">
    <property type="entry name" value="Nucleotide-diphossugar_trans"/>
</dbReference>
<evidence type="ECO:0000256" key="2">
    <source>
        <dbReference type="SAM" id="Phobius"/>
    </source>
</evidence>
<dbReference type="SUPFAM" id="SSF53448">
    <property type="entry name" value="Nucleotide-diphospho-sugar transferases"/>
    <property type="match status" value="1"/>
</dbReference>
<feature type="transmembrane region" description="Helical" evidence="2">
    <location>
        <begin position="220"/>
        <end position="238"/>
    </location>
</feature>
<evidence type="ECO:0000313" key="4">
    <source>
        <dbReference type="EMBL" id="RUL70995.1"/>
    </source>
</evidence>
<sequence length="261" mass="29936">MAREPLSVVLITYNNADTLDACLREVDWVDEIVVLDSGSSDSTVAIARMHGARVEAHPFDDYGPQKQRAYELARNDWILNLDADEILSPGTRAIIERALEDPMHAGFRLPRRERMFWTVQHRWSHRNGHLRLFNRKHGGMNDVEVHAAVEVRGPVKTLWGADFVNSGDGDIATRVEKINRYSSGMVAHKLRRGQRFTGVRMVIYPPLFFLRQFVLKRYFLNGWAGFIASVLGAFYVFLKYAKLHEARRAARSTSSPLRRED</sequence>
<dbReference type="CDD" id="cd02511">
    <property type="entry name" value="Beta4Glucosyltransferase"/>
    <property type="match status" value="1"/>
</dbReference>
<reference evidence="4 5" key="1">
    <citation type="submission" date="2018-12" db="EMBL/GenBank/DDBJ databases">
        <title>Dyella dinghuensis sp. nov. DHOA06 and Dyella choica sp. nov. 4M-K27, isolated from forest soil.</title>
        <authorList>
            <person name="Qiu L.-H."/>
            <person name="Gao Z.-H."/>
        </authorList>
    </citation>
    <scope>NUCLEOTIDE SEQUENCE [LARGE SCALE GENOMIC DNA]</scope>
    <source>
        <strain evidence="4 5">4M-K27</strain>
    </source>
</reference>
<name>A0A3S0RXM3_9GAMM</name>
<dbReference type="PANTHER" id="PTHR43630:SF2">
    <property type="entry name" value="GLYCOSYLTRANSFERASE"/>
    <property type="match status" value="1"/>
</dbReference>
<keyword evidence="4" id="KW-0808">Transferase</keyword>
<comment type="similarity">
    <text evidence="1">Belongs to the glycosyltransferase 2 family. WaaE/KdtX subfamily.</text>
</comment>
<accession>A0A3S0RXM3</accession>
<comment type="caution">
    <text evidence="4">The sequence shown here is derived from an EMBL/GenBank/DDBJ whole genome shotgun (WGS) entry which is preliminary data.</text>
</comment>
<evidence type="ECO:0000259" key="3">
    <source>
        <dbReference type="Pfam" id="PF00535"/>
    </source>
</evidence>
<keyword evidence="2" id="KW-1133">Transmembrane helix</keyword>
<gene>
    <name evidence="4" type="ORF">EKH80_19645</name>
</gene>
<keyword evidence="5" id="KW-1185">Reference proteome</keyword>
<dbReference type="EMBL" id="RYYV01000020">
    <property type="protein sequence ID" value="RUL70995.1"/>
    <property type="molecule type" value="Genomic_DNA"/>
</dbReference>
<dbReference type="GO" id="GO:0016740">
    <property type="term" value="F:transferase activity"/>
    <property type="evidence" value="ECO:0007669"/>
    <property type="project" value="UniProtKB-KW"/>
</dbReference>
<dbReference type="AlphaFoldDB" id="A0A3S0RXM3"/>